<accession>A0A0R3TKL0</accession>
<evidence type="ECO:0000259" key="7">
    <source>
        <dbReference type="PROSITE" id="PS51186"/>
    </source>
</evidence>
<dbReference type="InterPro" id="IPR016181">
    <property type="entry name" value="Acyl_CoA_acyltransferase"/>
</dbReference>
<dbReference type="Pfam" id="PF00583">
    <property type="entry name" value="Acetyltransf_1"/>
    <property type="match status" value="1"/>
</dbReference>
<dbReference type="PANTHER" id="PTHR13355">
    <property type="entry name" value="GLUCOSAMINE 6-PHOSPHATE N-ACETYLTRANSFERASE"/>
    <property type="match status" value="1"/>
</dbReference>
<dbReference type="GO" id="GO:0006048">
    <property type="term" value="P:UDP-N-acetylglucosamine biosynthetic process"/>
    <property type="evidence" value="ECO:0007669"/>
    <property type="project" value="UniProtKB-UniRule"/>
</dbReference>
<organism evidence="10">
    <name type="scientific">Rodentolepis nana</name>
    <name type="common">Dwarf tapeworm</name>
    <name type="synonym">Hymenolepis nana</name>
    <dbReference type="NCBI Taxonomy" id="102285"/>
    <lineage>
        <taxon>Eukaryota</taxon>
        <taxon>Metazoa</taxon>
        <taxon>Spiralia</taxon>
        <taxon>Lophotrochozoa</taxon>
        <taxon>Platyhelminthes</taxon>
        <taxon>Cestoda</taxon>
        <taxon>Eucestoda</taxon>
        <taxon>Cyclophyllidea</taxon>
        <taxon>Hymenolepididae</taxon>
        <taxon>Rodentolepis</taxon>
    </lineage>
</organism>
<evidence type="ECO:0000256" key="6">
    <source>
        <dbReference type="RuleBase" id="RU365086"/>
    </source>
</evidence>
<name>A0A0R3TKL0_RODNA</name>
<dbReference type="PROSITE" id="PS51186">
    <property type="entry name" value="GNAT"/>
    <property type="match status" value="1"/>
</dbReference>
<proteinExistence type="inferred from homology"/>
<feature type="domain" description="N-acetyltransferase" evidence="7">
    <location>
        <begin position="49"/>
        <end position="190"/>
    </location>
</feature>
<dbReference type="WBParaSite" id="HNAJ_0000772201-mRNA-1">
    <property type="protein sequence ID" value="HNAJ_0000772201-mRNA-1"/>
    <property type="gene ID" value="HNAJ_0000772201"/>
</dbReference>
<evidence type="ECO:0000313" key="10">
    <source>
        <dbReference type="WBParaSite" id="HNAJ_0000772201-mRNA-1"/>
    </source>
</evidence>
<comment type="similarity">
    <text evidence="2 6">Belongs to the acetyltransferase family. GNA1 subfamily.</text>
</comment>
<dbReference type="EMBL" id="UZAE01012113">
    <property type="protein sequence ID" value="VDO03578.1"/>
    <property type="molecule type" value="Genomic_DNA"/>
</dbReference>
<protein>
    <recommendedName>
        <fullName evidence="6">Glucosamine 6-phosphate N-acetyltransferase</fullName>
        <ecNumber evidence="6">2.3.1.4</ecNumber>
    </recommendedName>
</protein>
<dbReference type="PANTHER" id="PTHR13355:SF11">
    <property type="entry name" value="GLUCOSAMINE 6-PHOSPHATE N-ACETYLTRANSFERASE"/>
    <property type="match status" value="1"/>
</dbReference>
<dbReference type="GO" id="GO:0004343">
    <property type="term" value="F:glucosamine 6-phosphate N-acetyltransferase activity"/>
    <property type="evidence" value="ECO:0007669"/>
    <property type="project" value="UniProtKB-UniRule"/>
</dbReference>
<evidence type="ECO:0000256" key="4">
    <source>
        <dbReference type="ARBA" id="ARBA00023315"/>
    </source>
</evidence>
<comment type="catalytic activity">
    <reaction evidence="5 6">
        <text>D-glucosamine 6-phosphate + acetyl-CoA = N-acetyl-D-glucosamine 6-phosphate + CoA + H(+)</text>
        <dbReference type="Rhea" id="RHEA:10292"/>
        <dbReference type="ChEBI" id="CHEBI:15378"/>
        <dbReference type="ChEBI" id="CHEBI:57287"/>
        <dbReference type="ChEBI" id="CHEBI:57288"/>
        <dbReference type="ChEBI" id="CHEBI:57513"/>
        <dbReference type="ChEBI" id="CHEBI:58725"/>
        <dbReference type="EC" id="2.3.1.4"/>
    </reaction>
</comment>
<dbReference type="EC" id="2.3.1.4" evidence="6"/>
<keyword evidence="4 6" id="KW-0012">Acyltransferase</keyword>
<keyword evidence="9" id="KW-1185">Reference proteome</keyword>
<reference evidence="8 9" key="2">
    <citation type="submission" date="2018-11" db="EMBL/GenBank/DDBJ databases">
        <authorList>
            <consortium name="Pathogen Informatics"/>
        </authorList>
    </citation>
    <scope>NUCLEOTIDE SEQUENCE [LARGE SCALE GENOMIC DNA]</scope>
</reference>
<dbReference type="SUPFAM" id="SSF55729">
    <property type="entry name" value="Acyl-CoA N-acyltransferases (Nat)"/>
    <property type="match status" value="1"/>
</dbReference>
<evidence type="ECO:0000313" key="8">
    <source>
        <dbReference type="EMBL" id="VDO03578.1"/>
    </source>
</evidence>
<dbReference type="STRING" id="102285.A0A0R3TKL0"/>
<dbReference type="InterPro" id="IPR000182">
    <property type="entry name" value="GNAT_dom"/>
</dbReference>
<sequence>MTYLFDPSILGNVSLDSVIKDKDVTTNLEDRNHKYHLRPLKSSDYGLFVYLLIFLISDYLRILKQLTEVGNVNESDFEKRFHEFASRPSTYFIIVLEDLTSGKIVGCATLVVELKLIHKCSKRGHIEDVVVDETCRKQGLGKLLIGTLIKVGEAEGCYKISLDCSKDKVEFYERNGFKQETVSMCVRLSD</sequence>
<evidence type="ECO:0000256" key="3">
    <source>
        <dbReference type="ARBA" id="ARBA00022679"/>
    </source>
</evidence>
<dbReference type="Proteomes" id="UP000278807">
    <property type="component" value="Unassembled WGS sequence"/>
</dbReference>
<comment type="pathway">
    <text evidence="1 6">Nucleotide-sugar biosynthesis; UDP-N-acetyl-alpha-D-glucosamine biosynthesis; N-acetyl-alpha-D-glucosamine 1-phosphate from alpha-D-glucosamine 6-phosphate (route I): step 1/2.</text>
</comment>
<evidence type="ECO:0000256" key="2">
    <source>
        <dbReference type="ARBA" id="ARBA00006048"/>
    </source>
</evidence>
<evidence type="ECO:0000313" key="9">
    <source>
        <dbReference type="Proteomes" id="UP000278807"/>
    </source>
</evidence>
<dbReference type="Gene3D" id="3.40.630.30">
    <property type="match status" value="1"/>
</dbReference>
<dbReference type="CDD" id="cd04301">
    <property type="entry name" value="NAT_SF"/>
    <property type="match status" value="1"/>
</dbReference>
<reference evidence="10" key="1">
    <citation type="submission" date="2017-02" db="UniProtKB">
        <authorList>
            <consortium name="WormBaseParasite"/>
        </authorList>
    </citation>
    <scope>IDENTIFICATION</scope>
</reference>
<evidence type="ECO:0000256" key="1">
    <source>
        <dbReference type="ARBA" id="ARBA00004832"/>
    </source>
</evidence>
<dbReference type="OrthoDB" id="10039976at2759"/>
<evidence type="ECO:0000256" key="5">
    <source>
        <dbReference type="ARBA" id="ARBA00048964"/>
    </source>
</evidence>
<gene>
    <name evidence="8" type="ORF">HNAJ_LOCUS7718</name>
</gene>
<keyword evidence="3 6" id="KW-0808">Transferase</keyword>
<dbReference type="FunFam" id="3.40.630.30:FF:000105">
    <property type="entry name" value="Glucosamine 6-phosphate N-acetyltransferase"/>
    <property type="match status" value="1"/>
</dbReference>
<dbReference type="AlphaFoldDB" id="A0A0R3TKL0"/>
<dbReference type="UniPathway" id="UPA00113">
    <property type="reaction ID" value="UER00529"/>
</dbReference>
<dbReference type="InterPro" id="IPR039143">
    <property type="entry name" value="GNPNAT1-like"/>
</dbReference>